<dbReference type="RefSeq" id="WP_072781607.1">
    <property type="nucleotide sequence ID" value="NZ_FRCX01000002.1"/>
</dbReference>
<name>A0A1M7K9V8_9BURK</name>
<protein>
    <recommendedName>
        <fullName evidence="3">DUF2589 domain-containing protein</fullName>
    </recommendedName>
</protein>
<dbReference type="STRING" id="551987.SAMN05192549_10213"/>
<dbReference type="Proteomes" id="UP000184339">
    <property type="component" value="Unassembled WGS sequence"/>
</dbReference>
<evidence type="ECO:0000313" key="1">
    <source>
        <dbReference type="EMBL" id="SHM61617.1"/>
    </source>
</evidence>
<dbReference type="Pfam" id="PF11655">
    <property type="entry name" value="DUF2589"/>
    <property type="match status" value="1"/>
</dbReference>
<reference evidence="2" key="1">
    <citation type="submission" date="2016-11" db="EMBL/GenBank/DDBJ databases">
        <authorList>
            <person name="Varghese N."/>
            <person name="Submissions S."/>
        </authorList>
    </citation>
    <scope>NUCLEOTIDE SEQUENCE [LARGE SCALE GENOMIC DNA]</scope>
    <source>
        <strain evidence="2">Sac-22</strain>
    </source>
</reference>
<accession>A0A1M7K9V8</accession>
<proteinExistence type="predicted"/>
<dbReference type="InterPro" id="IPR024510">
    <property type="entry name" value="DUF2589"/>
</dbReference>
<gene>
    <name evidence="1" type="ORF">SAMN05192549_10213</name>
</gene>
<dbReference type="EMBL" id="FRCX01000002">
    <property type="protein sequence ID" value="SHM61617.1"/>
    <property type="molecule type" value="Genomic_DNA"/>
</dbReference>
<evidence type="ECO:0008006" key="3">
    <source>
        <dbReference type="Google" id="ProtNLM"/>
    </source>
</evidence>
<dbReference type="AlphaFoldDB" id="A0A1M7K9V8"/>
<evidence type="ECO:0000313" key="2">
    <source>
        <dbReference type="Proteomes" id="UP000184339"/>
    </source>
</evidence>
<keyword evidence="2" id="KW-1185">Reference proteome</keyword>
<organism evidence="1 2">
    <name type="scientific">Duganella sacchari</name>
    <dbReference type="NCBI Taxonomy" id="551987"/>
    <lineage>
        <taxon>Bacteria</taxon>
        <taxon>Pseudomonadati</taxon>
        <taxon>Pseudomonadota</taxon>
        <taxon>Betaproteobacteria</taxon>
        <taxon>Burkholderiales</taxon>
        <taxon>Oxalobacteraceae</taxon>
        <taxon>Telluria group</taxon>
        <taxon>Duganella</taxon>
    </lineage>
</organism>
<sequence>MAILTSLEDMVRAIAGSIMNAQHMVEKAQLANIASFFDDLHKPSVIEVELPAIHSNAEPDSAYLYQVPVISLVPHSSLIIGEAEIDLDVEIGGFEEQERPDVHEGIIDQLGRAAPAEKKATLMVNPGTGTLAAKNGNAAHIKLKLVATEKSEGLARLVNDVVKAQGPVHVRKQQAAE</sequence>
<dbReference type="OrthoDB" id="6004583at2"/>